<protein>
    <recommendedName>
        <fullName evidence="9">Transcription factor domain-containing protein</fullName>
    </recommendedName>
</protein>
<name>A0A9N9V841_9HYPO</name>
<feature type="compositionally biased region" description="Basic and acidic residues" evidence="6">
    <location>
        <begin position="419"/>
        <end position="430"/>
    </location>
</feature>
<evidence type="ECO:0000256" key="3">
    <source>
        <dbReference type="ARBA" id="ARBA00023125"/>
    </source>
</evidence>
<dbReference type="AlphaFoldDB" id="A0A9N9V841"/>
<feature type="compositionally biased region" description="Polar residues" evidence="6">
    <location>
        <begin position="409"/>
        <end position="418"/>
    </location>
</feature>
<evidence type="ECO:0000256" key="2">
    <source>
        <dbReference type="ARBA" id="ARBA00023015"/>
    </source>
</evidence>
<dbReference type="PANTHER" id="PTHR31845:SF10">
    <property type="entry name" value="ZN(II)2CYS6 TRANSCRIPTION FACTOR (EUROFUNG)"/>
    <property type="match status" value="1"/>
</dbReference>
<keyword evidence="8" id="KW-1185">Reference proteome</keyword>
<dbReference type="PANTHER" id="PTHR31845">
    <property type="entry name" value="FINGER DOMAIN PROTEIN, PUTATIVE-RELATED"/>
    <property type="match status" value="1"/>
</dbReference>
<dbReference type="GO" id="GO:0000981">
    <property type="term" value="F:DNA-binding transcription factor activity, RNA polymerase II-specific"/>
    <property type="evidence" value="ECO:0007669"/>
    <property type="project" value="TreeGrafter"/>
</dbReference>
<dbReference type="OrthoDB" id="5217604at2759"/>
<evidence type="ECO:0008006" key="9">
    <source>
        <dbReference type="Google" id="ProtNLM"/>
    </source>
</evidence>
<gene>
    <name evidence="7" type="ORF">CRHIZ90672A_00005362</name>
</gene>
<comment type="subcellular location">
    <subcellularLocation>
        <location evidence="1">Nucleus</location>
    </subcellularLocation>
</comment>
<keyword evidence="4" id="KW-0804">Transcription</keyword>
<evidence type="ECO:0000256" key="5">
    <source>
        <dbReference type="ARBA" id="ARBA00023242"/>
    </source>
</evidence>
<evidence type="ECO:0000256" key="1">
    <source>
        <dbReference type="ARBA" id="ARBA00004123"/>
    </source>
</evidence>
<dbReference type="Proteomes" id="UP000696573">
    <property type="component" value="Unassembled WGS sequence"/>
</dbReference>
<dbReference type="EMBL" id="CABFNQ020000544">
    <property type="protein sequence ID" value="CAH0018739.1"/>
    <property type="molecule type" value="Genomic_DNA"/>
</dbReference>
<dbReference type="GO" id="GO:0005634">
    <property type="term" value="C:nucleus"/>
    <property type="evidence" value="ECO:0007669"/>
    <property type="project" value="UniProtKB-SubCell"/>
</dbReference>
<sequence>MAEIETRVSTSNRVLDDHSSDPFDSGLLSYEVAGNLIEYYNTKMVTHYPFVIVPKGQSVKEMAQNRPGLCLAAFAAASHDNVQLQRSLNTLFNKLISARLLKGCFASLDILQGLLVHVACIISDLRIDQPRKPRLWSVDGGKERDSADWGTEEMRALAGAYYLSSNTSILLHKSRHFTHSSYISRCVEYISANAQVSTDTHLQYLIQLQRLTEEIDDVWNADLDDLGKQRAGETIRHVATQCETIKSSLPFPINESLPILFQFNLLELFLSQSSPGGSHYGVDKFEKPVLAQHSQNSNLIDWLSASISAAQSIIRIIIVLPSGEEAILSNISWIIIYCALSLAVRLDLTAAKTASTQFLRRFLDMSQTLRQICIRLEAASGEDVDETGDHNAFYHLALRARRLEKWYQKQSAEEQGNSSHDHGATDHDPSLSDIAPSSVAVSDDSLDFGMSSVLFSDTLGFPMHLDIENEGMWSDFTPAG</sequence>
<evidence type="ECO:0000256" key="4">
    <source>
        <dbReference type="ARBA" id="ARBA00023163"/>
    </source>
</evidence>
<organism evidence="7 8">
    <name type="scientific">Clonostachys rhizophaga</name>
    <dbReference type="NCBI Taxonomy" id="160324"/>
    <lineage>
        <taxon>Eukaryota</taxon>
        <taxon>Fungi</taxon>
        <taxon>Dikarya</taxon>
        <taxon>Ascomycota</taxon>
        <taxon>Pezizomycotina</taxon>
        <taxon>Sordariomycetes</taxon>
        <taxon>Hypocreomycetidae</taxon>
        <taxon>Hypocreales</taxon>
        <taxon>Bionectriaceae</taxon>
        <taxon>Clonostachys</taxon>
    </lineage>
</organism>
<feature type="region of interest" description="Disordered" evidence="6">
    <location>
        <begin position="409"/>
        <end position="434"/>
    </location>
</feature>
<dbReference type="InterPro" id="IPR051089">
    <property type="entry name" value="prtT"/>
</dbReference>
<comment type="caution">
    <text evidence="7">The sequence shown here is derived from an EMBL/GenBank/DDBJ whole genome shotgun (WGS) entry which is preliminary data.</text>
</comment>
<dbReference type="GO" id="GO:0000976">
    <property type="term" value="F:transcription cis-regulatory region binding"/>
    <property type="evidence" value="ECO:0007669"/>
    <property type="project" value="TreeGrafter"/>
</dbReference>
<reference evidence="7" key="1">
    <citation type="submission" date="2021-10" db="EMBL/GenBank/DDBJ databases">
        <authorList>
            <person name="Piombo E."/>
        </authorList>
    </citation>
    <scope>NUCLEOTIDE SEQUENCE</scope>
</reference>
<evidence type="ECO:0000313" key="8">
    <source>
        <dbReference type="Proteomes" id="UP000696573"/>
    </source>
</evidence>
<keyword evidence="5" id="KW-0539">Nucleus</keyword>
<proteinExistence type="predicted"/>
<evidence type="ECO:0000313" key="7">
    <source>
        <dbReference type="EMBL" id="CAH0018739.1"/>
    </source>
</evidence>
<keyword evidence="3" id="KW-0238">DNA-binding</keyword>
<accession>A0A9N9V841</accession>
<keyword evidence="2" id="KW-0805">Transcription regulation</keyword>
<evidence type="ECO:0000256" key="6">
    <source>
        <dbReference type="SAM" id="MobiDB-lite"/>
    </source>
</evidence>